<reference evidence="9" key="2">
    <citation type="submission" date="2015-01" db="EMBL/GenBank/DDBJ databases">
        <title>Evolutionary Origins and Diversification of the Mycorrhizal Mutualists.</title>
        <authorList>
            <consortium name="DOE Joint Genome Institute"/>
            <consortium name="Mycorrhizal Genomics Consortium"/>
            <person name="Kohler A."/>
            <person name="Kuo A."/>
            <person name="Nagy L.G."/>
            <person name="Floudas D."/>
            <person name="Copeland A."/>
            <person name="Barry K.W."/>
            <person name="Cichocki N."/>
            <person name="Veneault-Fourrey C."/>
            <person name="LaButti K."/>
            <person name="Lindquist E.A."/>
            <person name="Lipzen A."/>
            <person name="Lundell T."/>
            <person name="Morin E."/>
            <person name="Murat C."/>
            <person name="Riley R."/>
            <person name="Ohm R."/>
            <person name="Sun H."/>
            <person name="Tunlid A."/>
            <person name="Henrissat B."/>
            <person name="Grigoriev I.V."/>
            <person name="Hibbett D.S."/>
            <person name="Martin F."/>
        </authorList>
    </citation>
    <scope>NUCLEOTIDE SEQUENCE [LARGE SCALE GENOMIC DNA]</scope>
    <source>
        <strain evidence="9">Zn</strain>
    </source>
</reference>
<dbReference type="InterPro" id="IPR007219">
    <property type="entry name" value="XnlR_reg_dom"/>
</dbReference>
<dbReference type="PANTHER" id="PTHR47338">
    <property type="entry name" value="ZN(II)2CYS6 TRANSCRIPTION FACTOR (EUROFUNG)-RELATED"/>
    <property type="match status" value="1"/>
</dbReference>
<dbReference type="GO" id="GO:0006351">
    <property type="term" value="P:DNA-templated transcription"/>
    <property type="evidence" value="ECO:0007669"/>
    <property type="project" value="InterPro"/>
</dbReference>
<keyword evidence="2" id="KW-0479">Metal-binding</keyword>
<dbReference type="Proteomes" id="UP000054321">
    <property type="component" value="Unassembled WGS sequence"/>
</dbReference>
<dbReference type="EMBL" id="KN832893">
    <property type="protein sequence ID" value="KIM93689.1"/>
    <property type="molecule type" value="Genomic_DNA"/>
</dbReference>
<dbReference type="GO" id="GO:0000981">
    <property type="term" value="F:DNA-binding transcription factor activity, RNA polymerase II-specific"/>
    <property type="evidence" value="ECO:0007669"/>
    <property type="project" value="InterPro"/>
</dbReference>
<dbReference type="AlphaFoldDB" id="A0A0C3GQS8"/>
<keyword evidence="9" id="KW-1185">Reference proteome</keyword>
<evidence type="ECO:0000313" key="8">
    <source>
        <dbReference type="EMBL" id="KIM93689.1"/>
    </source>
</evidence>
<evidence type="ECO:0000256" key="4">
    <source>
        <dbReference type="ARBA" id="ARBA00023163"/>
    </source>
</evidence>
<dbReference type="Pfam" id="PF04082">
    <property type="entry name" value="Fungal_trans"/>
    <property type="match status" value="1"/>
</dbReference>
<keyword evidence="3" id="KW-0805">Transcription regulation</keyword>
<feature type="region of interest" description="Disordered" evidence="6">
    <location>
        <begin position="110"/>
        <end position="141"/>
    </location>
</feature>
<dbReference type="CDD" id="cd12148">
    <property type="entry name" value="fungal_TF_MHR"/>
    <property type="match status" value="1"/>
</dbReference>
<proteinExistence type="predicted"/>
<evidence type="ECO:0000256" key="5">
    <source>
        <dbReference type="ARBA" id="ARBA00023242"/>
    </source>
</evidence>
<protein>
    <recommendedName>
        <fullName evidence="7">Xylanolytic transcriptional activator regulatory domain-containing protein</fullName>
    </recommendedName>
</protein>
<dbReference type="InterPro" id="IPR050815">
    <property type="entry name" value="TF_fung"/>
</dbReference>
<name>A0A0C3GQS8_OIDMZ</name>
<accession>A0A0C3GQS8</accession>
<organism evidence="8 9">
    <name type="scientific">Oidiodendron maius (strain Zn)</name>
    <dbReference type="NCBI Taxonomy" id="913774"/>
    <lineage>
        <taxon>Eukaryota</taxon>
        <taxon>Fungi</taxon>
        <taxon>Dikarya</taxon>
        <taxon>Ascomycota</taxon>
        <taxon>Pezizomycotina</taxon>
        <taxon>Leotiomycetes</taxon>
        <taxon>Leotiomycetes incertae sedis</taxon>
        <taxon>Myxotrichaceae</taxon>
        <taxon>Oidiodendron</taxon>
    </lineage>
</organism>
<evidence type="ECO:0000256" key="1">
    <source>
        <dbReference type="ARBA" id="ARBA00004123"/>
    </source>
</evidence>
<dbReference type="HOGENOM" id="CLU_028423_0_0_1"/>
<comment type="subcellular location">
    <subcellularLocation>
        <location evidence="1">Nucleus</location>
    </subcellularLocation>
</comment>
<dbReference type="PANTHER" id="PTHR47338:SF28">
    <property type="entry name" value="C6 TRANSCRIPTION FACTOR"/>
    <property type="match status" value="1"/>
</dbReference>
<feature type="domain" description="Xylanolytic transcriptional activator regulatory" evidence="7">
    <location>
        <begin position="158"/>
        <end position="383"/>
    </location>
</feature>
<evidence type="ECO:0000256" key="6">
    <source>
        <dbReference type="SAM" id="MobiDB-lite"/>
    </source>
</evidence>
<sequence length="665" mass="75307">MQVSEDKVRPPTPVVRAVPEGTRLMPVSWSEKAWLSSRRAPGLKRQDQYGAFHPYASSTAILFHLGRRTNRALGRLEAELQKALEVGAVPPEQGSLVPLGNGGEDDVALPQNPMPRTHKPIPSTSGGHKHPVPVSSLEKTSRLTEREPAADLLFSLTSLYFHHIHPWLPFLDTQRVLADMGSEKRHSYLYYALFGASLPFSRDPRLDQISCDSYWTFSKRHILIDILEEPSFRSLEALTVLAIDLSGMTNGPQVWGPMAVAVKFAKLLNPVKNYAIRTSALPDPEISLSHRELIYRRRLFWAIYALDSYITITTGHPSDLTDDYVYPFLATRETTWKGSQITPTSFVGDSRGKTYAGAHDFAAATPTLVFYHQLKLLDISRRLHVIRIRFTPLATDASSTTTLQWVQNFLECSGELFRWFHSLPPCLLPNWEADPQIMSQAPACLLMLHGYYHGLVLHLHGLAAYPPDKIANTNMSQHTYESRQACMHSIELLVMIATTANEKAYDKLGWTLTWSIWLAMRYLLLRNRREGLYDMEAFYILLKFLEKLGKYWQIGTKYWQLLRQASAEFKAIPGLDRSLVPLQVLDMVTDLQIPSSDLEDRCRPDPVLQAATEITNPATNDEFQGIVDTSQDQGIDDPLTENAYLGFHQDTWFQALLFPSPGYQQ</sequence>
<dbReference type="InParanoid" id="A0A0C3GQS8"/>
<evidence type="ECO:0000313" key="9">
    <source>
        <dbReference type="Proteomes" id="UP000054321"/>
    </source>
</evidence>
<dbReference type="GO" id="GO:0008270">
    <property type="term" value="F:zinc ion binding"/>
    <property type="evidence" value="ECO:0007669"/>
    <property type="project" value="InterPro"/>
</dbReference>
<reference evidence="8 9" key="1">
    <citation type="submission" date="2014-04" db="EMBL/GenBank/DDBJ databases">
        <authorList>
            <consortium name="DOE Joint Genome Institute"/>
            <person name="Kuo A."/>
            <person name="Martino E."/>
            <person name="Perotto S."/>
            <person name="Kohler A."/>
            <person name="Nagy L.G."/>
            <person name="Floudas D."/>
            <person name="Copeland A."/>
            <person name="Barry K.W."/>
            <person name="Cichocki N."/>
            <person name="Veneault-Fourrey C."/>
            <person name="LaButti K."/>
            <person name="Lindquist E.A."/>
            <person name="Lipzen A."/>
            <person name="Lundell T."/>
            <person name="Morin E."/>
            <person name="Murat C."/>
            <person name="Sun H."/>
            <person name="Tunlid A."/>
            <person name="Henrissat B."/>
            <person name="Grigoriev I.V."/>
            <person name="Hibbett D.S."/>
            <person name="Martin F."/>
            <person name="Nordberg H.P."/>
            <person name="Cantor M.N."/>
            <person name="Hua S.X."/>
        </authorList>
    </citation>
    <scope>NUCLEOTIDE SEQUENCE [LARGE SCALE GENOMIC DNA]</scope>
    <source>
        <strain evidence="8 9">Zn</strain>
    </source>
</reference>
<dbReference type="OrthoDB" id="3862662at2759"/>
<dbReference type="GO" id="GO:0003677">
    <property type="term" value="F:DNA binding"/>
    <property type="evidence" value="ECO:0007669"/>
    <property type="project" value="InterPro"/>
</dbReference>
<evidence type="ECO:0000256" key="2">
    <source>
        <dbReference type="ARBA" id="ARBA00022723"/>
    </source>
</evidence>
<gene>
    <name evidence="8" type="ORF">OIDMADRAFT_184659</name>
</gene>
<dbReference type="GO" id="GO:0005634">
    <property type="term" value="C:nucleus"/>
    <property type="evidence" value="ECO:0007669"/>
    <property type="project" value="UniProtKB-SubCell"/>
</dbReference>
<evidence type="ECO:0000259" key="7">
    <source>
        <dbReference type="Pfam" id="PF04082"/>
    </source>
</evidence>
<keyword evidence="4" id="KW-0804">Transcription</keyword>
<evidence type="ECO:0000256" key="3">
    <source>
        <dbReference type="ARBA" id="ARBA00023015"/>
    </source>
</evidence>
<keyword evidence="5" id="KW-0539">Nucleus</keyword>